<sequence>MSTINVDAYYGPELVEFWAHKYKKVKEEFEEHKRATETARKAQLSAEYAELLTLVRGLHNGAEEASIVRRKLELVEREKVDLTARMANVEAERTALAQQIQLCVAQASAFAAEADQHRRNSLSLLFPPVSFVDPNFEPSPLLFTNPTDIISSLEPHFSEGNRLYFLPRPPACMPLRVPACGQPGYWFYPNYILSEDTEFDLVVEGRPGEWSYLGNYVTALFPGGEMKISEWMNLDEQTKMTHCSRVATENSGLPAGQSPSYPDQITVKRRYELGEWRVPCYSLRCVGFNMPLYEALHVAATKVMSAENANTEAESGSADSQSAPAKPQTVVSPTLQIRMFSPQAAPRSSTGTGGGKRRRTSTQRSGSSSAEDLSLEGTKKRTRTFKVGNIVEEKTRIG</sequence>
<keyword evidence="1" id="KW-0175">Coiled coil</keyword>
<dbReference type="OrthoDB" id="3214033at2759"/>
<evidence type="ECO:0000256" key="2">
    <source>
        <dbReference type="SAM" id="MobiDB-lite"/>
    </source>
</evidence>
<feature type="domain" description="DUF6697" evidence="3">
    <location>
        <begin position="158"/>
        <end position="297"/>
    </location>
</feature>
<dbReference type="RefSeq" id="XP_007321605.1">
    <property type="nucleotide sequence ID" value="XM_007321543.1"/>
</dbReference>
<feature type="compositionally biased region" description="Polar residues" evidence="2">
    <location>
        <begin position="310"/>
        <end position="335"/>
    </location>
</feature>
<evidence type="ECO:0000256" key="1">
    <source>
        <dbReference type="SAM" id="Coils"/>
    </source>
</evidence>
<dbReference type="AlphaFoldDB" id="F8P5D2"/>
<accession>F8P5D2</accession>
<dbReference type="InterPro" id="IPR046520">
    <property type="entry name" value="DUF6697"/>
</dbReference>
<dbReference type="EMBL" id="GL945438">
    <property type="protein sequence ID" value="EGO21819.1"/>
    <property type="molecule type" value="Genomic_DNA"/>
</dbReference>
<dbReference type="KEGG" id="sla:SERLADRAFT_474746"/>
<organism>
    <name type="scientific">Serpula lacrymans var. lacrymans (strain S7.9)</name>
    <name type="common">Dry rot fungus</name>
    <dbReference type="NCBI Taxonomy" id="578457"/>
    <lineage>
        <taxon>Eukaryota</taxon>
        <taxon>Fungi</taxon>
        <taxon>Dikarya</taxon>
        <taxon>Basidiomycota</taxon>
        <taxon>Agaricomycotina</taxon>
        <taxon>Agaricomycetes</taxon>
        <taxon>Agaricomycetidae</taxon>
        <taxon>Boletales</taxon>
        <taxon>Coniophorineae</taxon>
        <taxon>Serpulaceae</taxon>
        <taxon>Serpula</taxon>
    </lineage>
</organism>
<gene>
    <name evidence="4" type="ORF">SERLADRAFT_474746</name>
</gene>
<proteinExistence type="predicted"/>
<dbReference type="HOGENOM" id="CLU_049204_0_0_1"/>
<evidence type="ECO:0000259" key="3">
    <source>
        <dbReference type="Pfam" id="PF20411"/>
    </source>
</evidence>
<name>F8P5D2_SERL9</name>
<dbReference type="Pfam" id="PF20411">
    <property type="entry name" value="DUF6697"/>
    <property type="match status" value="1"/>
</dbReference>
<feature type="region of interest" description="Disordered" evidence="2">
    <location>
        <begin position="310"/>
        <end position="398"/>
    </location>
</feature>
<reference evidence="4" key="1">
    <citation type="submission" date="2011-04" db="EMBL/GenBank/DDBJ databases">
        <title>Evolution of plant cell wall degrading machinery underlies the functional diversity of forest fungi.</title>
        <authorList>
            <consortium name="US DOE Joint Genome Institute (JGI-PGF)"/>
            <person name="Eastwood D.C."/>
            <person name="Floudas D."/>
            <person name="Binder M."/>
            <person name="Majcherczyk A."/>
            <person name="Schneider P."/>
            <person name="Aerts A."/>
            <person name="Asiegbu F.O."/>
            <person name="Baker S.E."/>
            <person name="Barry K."/>
            <person name="Bendiksby M."/>
            <person name="Blumentritt M."/>
            <person name="Coutinho P.M."/>
            <person name="Cullen D."/>
            <person name="Cullen D."/>
            <person name="Gathman A."/>
            <person name="Goodell B."/>
            <person name="Henrissat B."/>
            <person name="Ihrmark K."/>
            <person name="Kauserud H."/>
            <person name="Kohler A."/>
            <person name="LaButti K."/>
            <person name="Lapidus A."/>
            <person name="Lavin J.L."/>
            <person name="Lee Y.-H."/>
            <person name="Lindquist E."/>
            <person name="Lilly W."/>
            <person name="Lucas S."/>
            <person name="Morin E."/>
            <person name="Murat C."/>
            <person name="Oguiza J.A."/>
            <person name="Park J."/>
            <person name="Pisabarro A.G."/>
            <person name="Riley R."/>
            <person name="Rosling A."/>
            <person name="Salamov A."/>
            <person name="Schmidt O."/>
            <person name="Schmutz J."/>
            <person name="Skrede I."/>
            <person name="Stenlid J."/>
            <person name="Wiebenga A."/>
            <person name="Xie X."/>
            <person name="Kues U."/>
            <person name="Hibbett D.S."/>
            <person name="Hoffmeister D."/>
            <person name="Hogberg N."/>
            <person name="Martin F."/>
            <person name="Grigoriev I.V."/>
            <person name="Watkinson S.C."/>
        </authorList>
    </citation>
    <scope>NUCLEOTIDE SEQUENCE</scope>
    <source>
        <strain evidence="4">S7.9</strain>
    </source>
</reference>
<dbReference type="Proteomes" id="UP000008064">
    <property type="component" value="Unassembled WGS sequence"/>
</dbReference>
<protein>
    <recommendedName>
        <fullName evidence="3">DUF6697 domain-containing protein</fullName>
    </recommendedName>
</protein>
<evidence type="ECO:0000313" key="4">
    <source>
        <dbReference type="EMBL" id="EGO21819.1"/>
    </source>
</evidence>
<feature type="coiled-coil region" evidence="1">
    <location>
        <begin position="72"/>
        <end position="99"/>
    </location>
</feature>
<dbReference type="GeneID" id="18820527"/>